<feature type="transmembrane region" description="Helical" evidence="7">
    <location>
        <begin position="12"/>
        <end position="33"/>
    </location>
</feature>
<proteinExistence type="inferred from homology"/>
<dbReference type="InterPro" id="IPR000515">
    <property type="entry name" value="MetI-like"/>
</dbReference>
<dbReference type="GO" id="GO:0005886">
    <property type="term" value="C:plasma membrane"/>
    <property type="evidence" value="ECO:0007669"/>
    <property type="project" value="UniProtKB-SubCell"/>
</dbReference>
<evidence type="ECO:0000256" key="7">
    <source>
        <dbReference type="RuleBase" id="RU363032"/>
    </source>
</evidence>
<dbReference type="PANTHER" id="PTHR43744">
    <property type="entry name" value="ABC TRANSPORTER PERMEASE PROTEIN MG189-RELATED-RELATED"/>
    <property type="match status" value="1"/>
</dbReference>
<evidence type="ECO:0000256" key="1">
    <source>
        <dbReference type="ARBA" id="ARBA00004651"/>
    </source>
</evidence>
<dbReference type="GO" id="GO:0055085">
    <property type="term" value="P:transmembrane transport"/>
    <property type="evidence" value="ECO:0007669"/>
    <property type="project" value="InterPro"/>
</dbReference>
<feature type="transmembrane region" description="Helical" evidence="7">
    <location>
        <begin position="95"/>
        <end position="114"/>
    </location>
</feature>
<dbReference type="PROSITE" id="PS50928">
    <property type="entry name" value="ABC_TM1"/>
    <property type="match status" value="1"/>
</dbReference>
<feature type="transmembrane region" description="Helical" evidence="7">
    <location>
        <begin position="53"/>
        <end position="83"/>
    </location>
</feature>
<evidence type="ECO:0000256" key="4">
    <source>
        <dbReference type="ARBA" id="ARBA00022692"/>
    </source>
</evidence>
<gene>
    <name evidence="9" type="ORF">SAMN04488561_2245</name>
</gene>
<dbReference type="Proteomes" id="UP000181980">
    <property type="component" value="Unassembled WGS sequence"/>
</dbReference>
<comment type="similarity">
    <text evidence="7">Belongs to the binding-protein-dependent transport system permease family.</text>
</comment>
<evidence type="ECO:0000256" key="3">
    <source>
        <dbReference type="ARBA" id="ARBA00022475"/>
    </source>
</evidence>
<sequence length="262" mass="28230">MFRHQSTTGRVVSQVLVIVLLLVFLLPLLLVVRESLQGEGWRNYVEVVADTPFVRFFLNSLVIAGSTVAVVTAVAMAAAHGMVVLRAALGRTSQLAIVAGLALPGMALTVPLFVTVQRLGLFDSPIAVILPLSGLAVPFGVLVARNYLAGIPGEIHEAARLDGAGAGQLFARIVVPLARPIMAVIVIFTFLAAWNEYFLPLLFLQEPSAQVVTQIPTYFQSERHIDLPKVFAANLLISLPIVVLYLVFQRQVRAGFLAGAIK</sequence>
<keyword evidence="2 7" id="KW-0813">Transport</keyword>
<dbReference type="Gene3D" id="1.10.3720.10">
    <property type="entry name" value="MetI-like"/>
    <property type="match status" value="1"/>
</dbReference>
<feature type="domain" description="ABC transmembrane type-1" evidence="8">
    <location>
        <begin position="57"/>
        <end position="248"/>
    </location>
</feature>
<evidence type="ECO:0000256" key="2">
    <source>
        <dbReference type="ARBA" id="ARBA00022448"/>
    </source>
</evidence>
<dbReference type="InterPro" id="IPR035906">
    <property type="entry name" value="MetI-like_sf"/>
</dbReference>
<evidence type="ECO:0000313" key="10">
    <source>
        <dbReference type="Proteomes" id="UP000181980"/>
    </source>
</evidence>
<keyword evidence="5 7" id="KW-1133">Transmembrane helix</keyword>
<feature type="transmembrane region" description="Helical" evidence="7">
    <location>
        <begin position="230"/>
        <end position="248"/>
    </location>
</feature>
<dbReference type="AlphaFoldDB" id="A0A1H5KTV1"/>
<evidence type="ECO:0000256" key="5">
    <source>
        <dbReference type="ARBA" id="ARBA00022989"/>
    </source>
</evidence>
<evidence type="ECO:0000313" key="9">
    <source>
        <dbReference type="EMBL" id="SEE68074.1"/>
    </source>
</evidence>
<keyword evidence="10" id="KW-1185">Reference proteome</keyword>
<evidence type="ECO:0000256" key="6">
    <source>
        <dbReference type="ARBA" id="ARBA00023136"/>
    </source>
</evidence>
<feature type="transmembrane region" description="Helical" evidence="7">
    <location>
        <begin position="169"/>
        <end position="194"/>
    </location>
</feature>
<dbReference type="OrthoDB" id="9794684at2"/>
<dbReference type="EMBL" id="FNUC01000003">
    <property type="protein sequence ID" value="SEE68074.1"/>
    <property type="molecule type" value="Genomic_DNA"/>
</dbReference>
<accession>A0A1H5KTV1</accession>
<dbReference type="CDD" id="cd06261">
    <property type="entry name" value="TM_PBP2"/>
    <property type="match status" value="1"/>
</dbReference>
<organism evidence="9 10">
    <name type="scientific">Jiangella alba</name>
    <dbReference type="NCBI Taxonomy" id="561176"/>
    <lineage>
        <taxon>Bacteria</taxon>
        <taxon>Bacillati</taxon>
        <taxon>Actinomycetota</taxon>
        <taxon>Actinomycetes</taxon>
        <taxon>Jiangellales</taxon>
        <taxon>Jiangellaceae</taxon>
        <taxon>Jiangella</taxon>
    </lineage>
</organism>
<dbReference type="RefSeq" id="WP_069112793.1">
    <property type="nucleotide sequence ID" value="NZ_FNUC01000003.1"/>
</dbReference>
<dbReference type="PANTHER" id="PTHR43744:SF12">
    <property type="entry name" value="ABC TRANSPORTER PERMEASE PROTEIN MG189-RELATED"/>
    <property type="match status" value="1"/>
</dbReference>
<keyword evidence="6 7" id="KW-0472">Membrane</keyword>
<name>A0A1H5KTV1_9ACTN</name>
<comment type="subcellular location">
    <subcellularLocation>
        <location evidence="1 7">Cell membrane</location>
        <topology evidence="1 7">Multi-pass membrane protein</topology>
    </subcellularLocation>
</comment>
<keyword evidence="4 7" id="KW-0812">Transmembrane</keyword>
<dbReference type="SUPFAM" id="SSF161098">
    <property type="entry name" value="MetI-like"/>
    <property type="match status" value="1"/>
</dbReference>
<reference evidence="10" key="1">
    <citation type="submission" date="2016-10" db="EMBL/GenBank/DDBJ databases">
        <authorList>
            <person name="Varghese N."/>
            <person name="Submissions S."/>
        </authorList>
    </citation>
    <scope>NUCLEOTIDE SEQUENCE [LARGE SCALE GENOMIC DNA]</scope>
    <source>
        <strain evidence="10">DSM 45237</strain>
    </source>
</reference>
<evidence type="ECO:0000259" key="8">
    <source>
        <dbReference type="PROSITE" id="PS50928"/>
    </source>
</evidence>
<dbReference type="Pfam" id="PF00528">
    <property type="entry name" value="BPD_transp_1"/>
    <property type="match status" value="1"/>
</dbReference>
<dbReference type="STRING" id="561176.SAMN04488561_2245"/>
<feature type="transmembrane region" description="Helical" evidence="7">
    <location>
        <begin position="126"/>
        <end position="148"/>
    </location>
</feature>
<protein>
    <submittedName>
        <fullName evidence="9">Raffinose/stachyose/melibiose transport system permease protein</fullName>
    </submittedName>
</protein>
<keyword evidence="3" id="KW-1003">Cell membrane</keyword>